<feature type="domain" description="YMGG-like Gly-zipper" evidence="1">
    <location>
        <begin position="25"/>
        <end position="67"/>
    </location>
</feature>
<evidence type="ECO:0000313" key="2">
    <source>
        <dbReference type="EMBL" id="TXL69643.1"/>
    </source>
</evidence>
<dbReference type="Proteomes" id="UP000321638">
    <property type="component" value="Unassembled WGS sequence"/>
</dbReference>
<gene>
    <name evidence="2" type="ORF">FHP25_38180</name>
</gene>
<dbReference type="AlphaFoldDB" id="A0A5C8P7C7"/>
<sequence length="79" mass="7485">MTKKSLAVLPFVALLAAGCGDTWGKRAVTGGAIGAGSGAVVGAATGMGPLTGAVVGGAVGAGVGAATTPSRRDYNRYGY</sequence>
<evidence type="ECO:0000313" key="3">
    <source>
        <dbReference type="Proteomes" id="UP000321638"/>
    </source>
</evidence>
<protein>
    <recommendedName>
        <fullName evidence="1">YMGG-like Gly-zipper domain-containing protein</fullName>
    </recommendedName>
</protein>
<dbReference type="PROSITE" id="PS51257">
    <property type="entry name" value="PROKAR_LIPOPROTEIN"/>
    <property type="match status" value="1"/>
</dbReference>
<organism evidence="2 3">
    <name type="scientific">Vineibacter terrae</name>
    <dbReference type="NCBI Taxonomy" id="2586908"/>
    <lineage>
        <taxon>Bacteria</taxon>
        <taxon>Pseudomonadati</taxon>
        <taxon>Pseudomonadota</taxon>
        <taxon>Alphaproteobacteria</taxon>
        <taxon>Hyphomicrobiales</taxon>
        <taxon>Vineibacter</taxon>
    </lineage>
</organism>
<dbReference type="InterPro" id="IPR027367">
    <property type="entry name" value="Gly-zipper_YMGG"/>
</dbReference>
<proteinExistence type="predicted"/>
<comment type="caution">
    <text evidence="2">The sequence shown here is derived from an EMBL/GenBank/DDBJ whole genome shotgun (WGS) entry which is preliminary data.</text>
</comment>
<dbReference type="EMBL" id="VDUZ01000076">
    <property type="protein sequence ID" value="TXL69643.1"/>
    <property type="molecule type" value="Genomic_DNA"/>
</dbReference>
<reference evidence="2 3" key="1">
    <citation type="submission" date="2019-06" db="EMBL/GenBank/DDBJ databases">
        <title>New taxonomy in bacterial strain CC-CFT640, isolated from vineyard.</title>
        <authorList>
            <person name="Lin S.-Y."/>
            <person name="Tsai C.-F."/>
            <person name="Young C.-C."/>
        </authorList>
    </citation>
    <scope>NUCLEOTIDE SEQUENCE [LARGE SCALE GENOMIC DNA]</scope>
    <source>
        <strain evidence="2 3">CC-CFT640</strain>
    </source>
</reference>
<evidence type="ECO:0000259" key="1">
    <source>
        <dbReference type="Pfam" id="PF13441"/>
    </source>
</evidence>
<keyword evidence="3" id="KW-1185">Reference proteome</keyword>
<accession>A0A5C8P7C7</accession>
<name>A0A5C8P7C7_9HYPH</name>
<dbReference type="Pfam" id="PF13441">
    <property type="entry name" value="Gly-zipper_YMGG"/>
    <property type="match status" value="1"/>
</dbReference>